<sequence length="592" mass="67444">MHSTHSTFLIEACRSYILDAIKGDEMKILLVDDASSSIISLVIGQTEILQHNVLLIQRLSDLNRERLPTMQAVAFIFPTSMNIEQLSKELREPLYKDYRIFFIGGVRNEDLDELAGTDAKEVVSHVREDWCNFHAISPTLFTAIPLTLATPESLHVPPIASLIYSIPLHCTKTRVSNDQITTFRNWSASIASSMLSQFLRPTFIRYVGKSPICTQLADHVWDHIDRNDALWKGKQFKPCQLVIFDRREDPVTPLLFNWNYASMLNDVFGLEEQMCLIVKKGKFAPDPDQPPAVFSPVYDSFFAENFDTDLPTLCETIQKFAKEYQTKNKEGRQSNFESVEDMMAYLDTIPEFKRMGSSVQKHFETVEALTQRIGRRNLYDISEVQQHLACIDSHSEAVRLVEGALNDNQNDLNDKLNIVMLYALRYETTQGNRIKEFKSALESEGCENASAVDALLEFAGHEQRSGDLFKTKTALDKFKTKLTQRFKDVKNVLQQHTPLIYDVVEQLLDQKLPSTTFAQKAVRFYQFRTAQGEPEPKNIVIFIVGGATFEESSCFNTMREKGINVFVGGTHMSSNSKFISTVSEYGRLTGRR</sequence>
<evidence type="ECO:0000256" key="1">
    <source>
        <dbReference type="ARBA" id="ARBA00009884"/>
    </source>
</evidence>
<reference evidence="2 3" key="1">
    <citation type="journal article" date="2022" name="bioRxiv">
        <title>Genomics of Preaxostyla Flagellates Illuminates Evolutionary Transitions and the Path Towards Mitochondrial Loss.</title>
        <authorList>
            <person name="Novak L.V.F."/>
            <person name="Treitli S.C."/>
            <person name="Pyrih J."/>
            <person name="Halakuc P."/>
            <person name="Pipaliya S.V."/>
            <person name="Vacek V."/>
            <person name="Brzon O."/>
            <person name="Soukal P."/>
            <person name="Eme L."/>
            <person name="Dacks J.B."/>
            <person name="Karnkowska A."/>
            <person name="Elias M."/>
            <person name="Hampl V."/>
        </authorList>
    </citation>
    <scope>NUCLEOTIDE SEQUENCE [LARGE SCALE GENOMIC DNA]</scope>
    <source>
        <strain evidence="2">NAU3</strain>
        <tissue evidence="2">Gut</tissue>
    </source>
</reference>
<accession>A0ABQ9XEX0</accession>
<dbReference type="Gene3D" id="3.40.50.1910">
    <property type="match status" value="1"/>
</dbReference>
<comment type="caution">
    <text evidence="2">The sequence shown here is derived from an EMBL/GenBank/DDBJ whole genome shotgun (WGS) entry which is preliminary data.</text>
</comment>
<dbReference type="Pfam" id="PF00995">
    <property type="entry name" value="Sec1"/>
    <property type="match status" value="1"/>
</dbReference>
<evidence type="ECO:0000313" key="3">
    <source>
        <dbReference type="Proteomes" id="UP001281761"/>
    </source>
</evidence>
<dbReference type="EMBL" id="JARBJD010000148">
    <property type="protein sequence ID" value="KAK2949848.1"/>
    <property type="molecule type" value="Genomic_DNA"/>
</dbReference>
<dbReference type="InterPro" id="IPR043127">
    <property type="entry name" value="Sec-1-like_dom3a"/>
</dbReference>
<dbReference type="InterPro" id="IPR043154">
    <property type="entry name" value="Sec-1-like_dom1"/>
</dbReference>
<dbReference type="InterPro" id="IPR001619">
    <property type="entry name" value="Sec1-like"/>
</dbReference>
<keyword evidence="3" id="KW-1185">Reference proteome</keyword>
<dbReference type="SUPFAM" id="SSF56815">
    <property type="entry name" value="Sec1/munc18-like (SM) proteins"/>
    <property type="match status" value="1"/>
</dbReference>
<protein>
    <submittedName>
        <fullName evidence="2">Vacuolar protein sorting-associated protein 45</fullName>
    </submittedName>
</protein>
<evidence type="ECO:0000313" key="2">
    <source>
        <dbReference type="EMBL" id="KAK2949848.1"/>
    </source>
</evidence>
<dbReference type="Gene3D" id="1.25.40.60">
    <property type="match status" value="1"/>
</dbReference>
<dbReference type="InterPro" id="IPR027482">
    <property type="entry name" value="Sec1-like_dom2"/>
</dbReference>
<dbReference type="Proteomes" id="UP001281761">
    <property type="component" value="Unassembled WGS sequence"/>
</dbReference>
<name>A0ABQ9XEX0_9EUKA</name>
<dbReference type="Gene3D" id="3.40.50.2060">
    <property type="match status" value="1"/>
</dbReference>
<gene>
    <name evidence="2" type="ORF">BLNAU_15243</name>
</gene>
<dbReference type="InterPro" id="IPR036045">
    <property type="entry name" value="Sec1-like_sf"/>
</dbReference>
<proteinExistence type="inferred from homology"/>
<dbReference type="Gene3D" id="3.90.830.10">
    <property type="entry name" value="Syntaxin Binding Protein 1, Chain A, domain 2"/>
    <property type="match status" value="1"/>
</dbReference>
<comment type="similarity">
    <text evidence="1">Belongs to the STXBP/unc-18/SEC1 family.</text>
</comment>
<organism evidence="2 3">
    <name type="scientific">Blattamonas nauphoetae</name>
    <dbReference type="NCBI Taxonomy" id="2049346"/>
    <lineage>
        <taxon>Eukaryota</taxon>
        <taxon>Metamonada</taxon>
        <taxon>Preaxostyla</taxon>
        <taxon>Oxymonadida</taxon>
        <taxon>Blattamonas</taxon>
    </lineage>
</organism>
<dbReference type="PIRSF" id="PIRSF005715">
    <property type="entry name" value="VPS45_Sec1"/>
    <property type="match status" value="1"/>
</dbReference>
<dbReference type="PANTHER" id="PTHR11679">
    <property type="entry name" value="VESICLE PROTEIN SORTING-ASSOCIATED"/>
    <property type="match status" value="1"/>
</dbReference>